<dbReference type="InterPro" id="IPR028998">
    <property type="entry name" value="RimP_C"/>
</dbReference>
<keyword evidence="1 3" id="KW-0963">Cytoplasm</keyword>
<dbReference type="FunFam" id="3.30.300.70:FF:000001">
    <property type="entry name" value="Ribosome maturation factor RimP"/>
    <property type="match status" value="1"/>
</dbReference>
<evidence type="ECO:0000259" key="4">
    <source>
        <dbReference type="Pfam" id="PF02576"/>
    </source>
</evidence>
<dbReference type="CDD" id="cd01734">
    <property type="entry name" value="YlxS_C"/>
    <property type="match status" value="1"/>
</dbReference>
<name>A0A7C0U301_DESA2</name>
<dbReference type="InterPro" id="IPR035956">
    <property type="entry name" value="RimP_N_sf"/>
</dbReference>
<dbReference type="Gene3D" id="3.30.300.70">
    <property type="entry name" value="RimP-like superfamily, N-terminal"/>
    <property type="match status" value="1"/>
</dbReference>
<dbReference type="PANTHER" id="PTHR33867:SF1">
    <property type="entry name" value="RIBOSOME MATURATION FACTOR RIMP"/>
    <property type="match status" value="1"/>
</dbReference>
<organism evidence="6">
    <name type="scientific">Desulfofervidus auxilii</name>
    <dbReference type="NCBI Taxonomy" id="1621989"/>
    <lineage>
        <taxon>Bacteria</taxon>
        <taxon>Pseudomonadati</taxon>
        <taxon>Thermodesulfobacteriota</taxon>
        <taxon>Candidatus Desulfofervidia</taxon>
        <taxon>Candidatus Desulfofervidales</taxon>
        <taxon>Candidatus Desulfofervidaceae</taxon>
        <taxon>Candidatus Desulfofervidus</taxon>
    </lineage>
</organism>
<dbReference type="Proteomes" id="UP000886289">
    <property type="component" value="Unassembled WGS sequence"/>
</dbReference>
<dbReference type="GO" id="GO:0005829">
    <property type="term" value="C:cytosol"/>
    <property type="evidence" value="ECO:0007669"/>
    <property type="project" value="TreeGrafter"/>
</dbReference>
<dbReference type="Pfam" id="PF02576">
    <property type="entry name" value="RimP_N"/>
    <property type="match status" value="1"/>
</dbReference>
<comment type="subcellular location">
    <subcellularLocation>
        <location evidence="3">Cytoplasm</location>
    </subcellularLocation>
</comment>
<evidence type="ECO:0000256" key="3">
    <source>
        <dbReference type="HAMAP-Rule" id="MF_01077"/>
    </source>
</evidence>
<dbReference type="SUPFAM" id="SSF75420">
    <property type="entry name" value="YhbC-like, N-terminal domain"/>
    <property type="match status" value="1"/>
</dbReference>
<dbReference type="AlphaFoldDB" id="A0A7C0U301"/>
<evidence type="ECO:0000259" key="5">
    <source>
        <dbReference type="Pfam" id="PF17384"/>
    </source>
</evidence>
<keyword evidence="2 3" id="KW-0690">Ribosome biogenesis</keyword>
<dbReference type="Gene3D" id="2.30.30.180">
    <property type="entry name" value="Ribosome maturation factor RimP, C-terminal domain"/>
    <property type="match status" value="1"/>
</dbReference>
<reference evidence="6" key="1">
    <citation type="journal article" date="2020" name="mSystems">
        <title>Genome- and Community-Level Interaction Insights into Carbon Utilization and Element Cycling Functions of Hydrothermarchaeota in Hydrothermal Sediment.</title>
        <authorList>
            <person name="Zhou Z."/>
            <person name="Liu Y."/>
            <person name="Xu W."/>
            <person name="Pan J."/>
            <person name="Luo Z.H."/>
            <person name="Li M."/>
        </authorList>
    </citation>
    <scope>NUCLEOTIDE SEQUENCE [LARGE SCALE GENOMIC DNA]</scope>
    <source>
        <strain evidence="6">HyVt-233</strain>
    </source>
</reference>
<dbReference type="GO" id="GO:0000028">
    <property type="term" value="P:ribosomal small subunit assembly"/>
    <property type="evidence" value="ECO:0007669"/>
    <property type="project" value="TreeGrafter"/>
</dbReference>
<dbReference type="SUPFAM" id="SSF74942">
    <property type="entry name" value="YhbC-like, C-terminal domain"/>
    <property type="match status" value="1"/>
</dbReference>
<dbReference type="NCBIfam" id="NF000928">
    <property type="entry name" value="PRK00092.1-2"/>
    <property type="match status" value="1"/>
</dbReference>
<comment type="caution">
    <text evidence="6">The sequence shown here is derived from an EMBL/GenBank/DDBJ whole genome shotgun (WGS) entry which is preliminary data.</text>
</comment>
<comment type="similarity">
    <text evidence="3">Belongs to the RimP family.</text>
</comment>
<dbReference type="HAMAP" id="MF_01077">
    <property type="entry name" value="RimP"/>
    <property type="match status" value="1"/>
</dbReference>
<dbReference type="InterPro" id="IPR036847">
    <property type="entry name" value="RimP_C_sf"/>
</dbReference>
<comment type="function">
    <text evidence="3">Required for maturation of 30S ribosomal subunits.</text>
</comment>
<dbReference type="PANTHER" id="PTHR33867">
    <property type="entry name" value="RIBOSOME MATURATION FACTOR RIMP"/>
    <property type="match status" value="1"/>
</dbReference>
<dbReference type="Pfam" id="PF17384">
    <property type="entry name" value="DUF150_C"/>
    <property type="match status" value="1"/>
</dbReference>
<protein>
    <recommendedName>
        <fullName evidence="3">Ribosome maturation factor RimP</fullName>
    </recommendedName>
</protein>
<evidence type="ECO:0000256" key="2">
    <source>
        <dbReference type="ARBA" id="ARBA00022517"/>
    </source>
</evidence>
<feature type="domain" description="Ribosome maturation factor RimP C-terminal" evidence="5">
    <location>
        <begin position="90"/>
        <end position="154"/>
    </location>
</feature>
<gene>
    <name evidence="3 6" type="primary">rimP</name>
    <name evidence="6" type="ORF">ENG63_06655</name>
</gene>
<dbReference type="GO" id="GO:0006412">
    <property type="term" value="P:translation"/>
    <property type="evidence" value="ECO:0007669"/>
    <property type="project" value="TreeGrafter"/>
</dbReference>
<dbReference type="InterPro" id="IPR028989">
    <property type="entry name" value="RimP_N"/>
</dbReference>
<evidence type="ECO:0000256" key="1">
    <source>
        <dbReference type="ARBA" id="ARBA00022490"/>
    </source>
</evidence>
<dbReference type="EMBL" id="DRBS01000251">
    <property type="protein sequence ID" value="HDD44520.1"/>
    <property type="molecule type" value="Genomic_DNA"/>
</dbReference>
<accession>A0A7C0U301</accession>
<evidence type="ECO:0000313" key="6">
    <source>
        <dbReference type="EMBL" id="HDD44520.1"/>
    </source>
</evidence>
<dbReference type="InterPro" id="IPR003728">
    <property type="entry name" value="Ribosome_maturation_RimP"/>
</dbReference>
<proteinExistence type="inferred from homology"/>
<feature type="domain" description="Ribosome maturation factor RimP N-terminal" evidence="4">
    <location>
        <begin position="15"/>
        <end position="86"/>
    </location>
</feature>
<sequence length="155" mass="17416">MSLYTKKVISIVEKLVTPIVESEGLELVDIEFQREGRGWVLRVYIDKAGGVTLNDCTIVSQQLSALLDIEDPIDTAYTLEVSSPGLTRPLKKEEDYKKYEGHLVQIKTYQSINGQKIFRGTLLGIEEGIVKVEIKGKIYEIPLDSIAKANLDFEI</sequence>